<dbReference type="InterPro" id="IPR041177">
    <property type="entry name" value="GEN1_C"/>
</dbReference>
<keyword evidence="2" id="KW-0378">Hydrolase</keyword>
<dbReference type="SMART" id="SM00484">
    <property type="entry name" value="XPGI"/>
    <property type="match status" value="1"/>
</dbReference>
<dbReference type="FunFam" id="3.40.50.1010:FF:000051">
    <property type="entry name" value="Rad2-like endonuclease, putative (AFU_orthologue AFUA_3G13260)"/>
    <property type="match status" value="1"/>
</dbReference>
<dbReference type="GO" id="GO:0017108">
    <property type="term" value="F:5'-flap endonuclease activity"/>
    <property type="evidence" value="ECO:0007669"/>
    <property type="project" value="TreeGrafter"/>
</dbReference>
<dbReference type="InterPro" id="IPR036279">
    <property type="entry name" value="5-3_exonuclease_C_sf"/>
</dbReference>
<evidence type="ECO:0000256" key="3">
    <source>
        <dbReference type="SAM" id="MobiDB-lite"/>
    </source>
</evidence>
<feature type="region of interest" description="Disordered" evidence="3">
    <location>
        <begin position="555"/>
        <end position="590"/>
    </location>
</feature>
<reference evidence="6" key="1">
    <citation type="journal article" date="2023" name="Mol. Phylogenet. Evol.">
        <title>Genome-scale phylogeny and comparative genomics of the fungal order Sordariales.</title>
        <authorList>
            <person name="Hensen N."/>
            <person name="Bonometti L."/>
            <person name="Westerberg I."/>
            <person name="Brannstrom I.O."/>
            <person name="Guillou S."/>
            <person name="Cros-Aarteil S."/>
            <person name="Calhoun S."/>
            <person name="Haridas S."/>
            <person name="Kuo A."/>
            <person name="Mondo S."/>
            <person name="Pangilinan J."/>
            <person name="Riley R."/>
            <person name="LaButti K."/>
            <person name="Andreopoulos B."/>
            <person name="Lipzen A."/>
            <person name="Chen C."/>
            <person name="Yan M."/>
            <person name="Daum C."/>
            <person name="Ng V."/>
            <person name="Clum A."/>
            <person name="Steindorff A."/>
            <person name="Ohm R.A."/>
            <person name="Martin F."/>
            <person name="Silar P."/>
            <person name="Natvig D.O."/>
            <person name="Lalanne C."/>
            <person name="Gautier V."/>
            <person name="Ament-Velasquez S.L."/>
            <person name="Kruys A."/>
            <person name="Hutchinson M.I."/>
            <person name="Powell A.J."/>
            <person name="Barry K."/>
            <person name="Miller A.N."/>
            <person name="Grigoriev I.V."/>
            <person name="Debuchy R."/>
            <person name="Gladieux P."/>
            <person name="Hiltunen Thoren M."/>
            <person name="Johannesson H."/>
        </authorList>
    </citation>
    <scope>NUCLEOTIDE SEQUENCE</scope>
    <source>
        <strain evidence="6">CBS 955.72</strain>
    </source>
</reference>
<dbReference type="Gene3D" id="3.40.50.1010">
    <property type="entry name" value="5'-nuclease"/>
    <property type="match status" value="2"/>
</dbReference>
<dbReference type="SUPFAM" id="SSF88723">
    <property type="entry name" value="PIN domain-like"/>
    <property type="match status" value="1"/>
</dbReference>
<feature type="compositionally biased region" description="Polar residues" evidence="3">
    <location>
        <begin position="579"/>
        <end position="590"/>
    </location>
</feature>
<dbReference type="InterPro" id="IPR006085">
    <property type="entry name" value="XPG_DNA_repair_N"/>
</dbReference>
<dbReference type="GO" id="GO:0006281">
    <property type="term" value="P:DNA repair"/>
    <property type="evidence" value="ECO:0007669"/>
    <property type="project" value="UniProtKB-ARBA"/>
</dbReference>
<accession>A0AAJ0M9X8</accession>
<feature type="domain" description="XPG N-terminal" evidence="5">
    <location>
        <begin position="1"/>
        <end position="98"/>
    </location>
</feature>
<dbReference type="PRINTS" id="PR00853">
    <property type="entry name" value="XPGRADSUPER"/>
</dbReference>
<dbReference type="GO" id="GO:0008821">
    <property type="term" value="F:crossover junction DNA endonuclease activity"/>
    <property type="evidence" value="ECO:0007669"/>
    <property type="project" value="InterPro"/>
</dbReference>
<dbReference type="InterPro" id="IPR006084">
    <property type="entry name" value="XPG/Rad2"/>
</dbReference>
<evidence type="ECO:0000313" key="6">
    <source>
        <dbReference type="EMBL" id="KAK3344358.1"/>
    </source>
</evidence>
<sequence length="945" mass="102229">MGIKGIYKEIGPGERVSLCKLAIEHLEETERPFRLAIDISIWQFQVQAARGGSNPAIRTLFYRLVRLLGHAIEPILVFDGPNKPAFKRNKRTTGRGGDAVATAMAKRLIRLFGFAIHDAPGEAEAECALLQQQGIVDAVLSEDIDTIMFGCRRTLRNWTAEGTKGSKTPTHVSVYDAAAVKAGSSGLDREGMVLVALMSGGDYLPEGVPGCGVKVACEAARAGFGLQLCQIKRADKEALTLWREKLLHELRTNESGFFRTKHKALGIPDNFPNMEILRYYTHPVVSQQATLDRLKKEFPAKRAVDVTVLREFVRETFDWTYRIGAVKFVRVLAPSLLVHRLLEKSETPETYPDNLDLRLENESALIKAISSRRAHFSTDATPELRVSYIPADIVGLNLSAEPTEQVEAYGRNGLALNSDDEFDEEVAEELDGEPSKTSGAKKKFDPLQSDLVWIPESVIKLGVPLVVSDWEEKQRAKELRVAAKTTRKPRAKKTDMPVGALDKFVRVTKNIAAPAAKLPAKAASAEPFLSSPPRPPFPAFASSPPAALPRLTRANTAAAPKPAAPTVGRSKQPIKKTSSKAPQAKGRSTAQVNPWTIAGSQVSPPRVTKAVAAVFPATQKKQLATSSAQQPILISSSPPVPAPASPLRQAVTGEGVTTPTRRAKRLSSPPVDNLFSPESLGSLVSGDVGAGREGNAASLLPRRQARPFKRTKSGAKDDVGTSKGGTQRSIKDYGRLVKAGGAEKAEVKGTDVTREMIELSSGDEGGDGDDVAKPPVEKGTIDLPTQGHTPPLPAEDAGHDTVYLDTESDYDLFGLDMPSLLPSKSFQSLLNAKTTPPPQDASLQEKKHDNKQGRKQPTDLATGTTKLYMPRTSGVGAGYFTEVEVTREEADVMMQSAASLVPVEDGPSDRIALGSLKATATFGARNNRKMWRRSEIPMVDLTEQD</sequence>
<feature type="compositionally biased region" description="Basic and acidic residues" evidence="3">
    <location>
        <begin position="843"/>
        <end position="852"/>
    </location>
</feature>
<name>A0AAJ0M9X8_9PEZI</name>
<feature type="region of interest" description="Disordered" evidence="3">
    <location>
        <begin position="637"/>
        <end position="678"/>
    </location>
</feature>
<evidence type="ECO:0000256" key="1">
    <source>
        <dbReference type="ARBA" id="ARBA00022722"/>
    </source>
</evidence>
<gene>
    <name evidence="6" type="ORF">B0T25DRAFT_616017</name>
</gene>
<proteinExistence type="predicted"/>
<dbReference type="EMBL" id="JAUIQD010000007">
    <property type="protein sequence ID" value="KAK3344358.1"/>
    <property type="molecule type" value="Genomic_DNA"/>
</dbReference>
<dbReference type="CDD" id="cd09870">
    <property type="entry name" value="PIN_YEN1"/>
    <property type="match status" value="1"/>
</dbReference>
<dbReference type="Gene3D" id="1.10.150.20">
    <property type="entry name" value="5' to 3' exonuclease, C-terminal subdomain"/>
    <property type="match status" value="1"/>
</dbReference>
<keyword evidence="7" id="KW-1185">Reference proteome</keyword>
<dbReference type="PANTHER" id="PTHR11081:SF75">
    <property type="entry name" value="ENDONUCLEASE, PUTATIVE (AFU_ORTHOLOGUE AFUA_3G13260)-RELATED"/>
    <property type="match status" value="1"/>
</dbReference>
<feature type="region of interest" description="Disordered" evidence="3">
    <location>
        <begin position="830"/>
        <end position="859"/>
    </location>
</feature>
<dbReference type="Proteomes" id="UP001275084">
    <property type="component" value="Unassembled WGS sequence"/>
</dbReference>
<protein>
    <recommendedName>
        <fullName evidence="8">Flap structure-specific endonuclease</fullName>
    </recommendedName>
</protein>
<dbReference type="AlphaFoldDB" id="A0AAJ0M9X8"/>
<dbReference type="InterPro" id="IPR006086">
    <property type="entry name" value="XPG-I_dom"/>
</dbReference>
<dbReference type="Pfam" id="PF18380">
    <property type="entry name" value="GEN1_C"/>
    <property type="match status" value="1"/>
</dbReference>
<dbReference type="SMART" id="SM00485">
    <property type="entry name" value="XPGN"/>
    <property type="match status" value="1"/>
</dbReference>
<evidence type="ECO:0000256" key="2">
    <source>
        <dbReference type="ARBA" id="ARBA00022801"/>
    </source>
</evidence>
<dbReference type="Pfam" id="PF00867">
    <property type="entry name" value="XPG_I"/>
    <property type="match status" value="1"/>
</dbReference>
<keyword evidence="1" id="KW-0540">Nuclease</keyword>
<dbReference type="InterPro" id="IPR029060">
    <property type="entry name" value="PIN-like_dom_sf"/>
</dbReference>
<dbReference type="SUPFAM" id="SSF47807">
    <property type="entry name" value="5' to 3' exonuclease, C-terminal subdomain"/>
    <property type="match status" value="1"/>
</dbReference>
<dbReference type="PANTHER" id="PTHR11081">
    <property type="entry name" value="FLAP ENDONUCLEASE FAMILY MEMBER"/>
    <property type="match status" value="1"/>
</dbReference>
<dbReference type="FunFam" id="3.40.50.1010:FF:000037">
    <property type="entry name" value="Rad2-like endonuclease, putative (AFU_orthologue AFUA_3G13260)"/>
    <property type="match status" value="1"/>
</dbReference>
<evidence type="ECO:0008006" key="8">
    <source>
        <dbReference type="Google" id="ProtNLM"/>
    </source>
</evidence>
<feature type="compositionally biased region" description="Low complexity" evidence="3">
    <location>
        <begin position="555"/>
        <end position="566"/>
    </location>
</feature>
<evidence type="ECO:0000259" key="4">
    <source>
        <dbReference type="SMART" id="SM00484"/>
    </source>
</evidence>
<dbReference type="Pfam" id="PF00752">
    <property type="entry name" value="XPG_N"/>
    <property type="match status" value="1"/>
</dbReference>
<feature type="compositionally biased region" description="Basic residues" evidence="3">
    <location>
        <begin position="703"/>
        <end position="713"/>
    </location>
</feature>
<organism evidence="6 7">
    <name type="scientific">Lasiosphaeria hispida</name>
    <dbReference type="NCBI Taxonomy" id="260671"/>
    <lineage>
        <taxon>Eukaryota</taxon>
        <taxon>Fungi</taxon>
        <taxon>Dikarya</taxon>
        <taxon>Ascomycota</taxon>
        <taxon>Pezizomycotina</taxon>
        <taxon>Sordariomycetes</taxon>
        <taxon>Sordariomycetidae</taxon>
        <taxon>Sordariales</taxon>
        <taxon>Lasiosphaeriaceae</taxon>
        <taxon>Lasiosphaeria</taxon>
    </lineage>
</organism>
<feature type="domain" description="XPG-I" evidence="4">
    <location>
        <begin position="110"/>
        <end position="186"/>
    </location>
</feature>
<dbReference type="InterPro" id="IPR037316">
    <property type="entry name" value="Yen1_H3TH"/>
</dbReference>
<dbReference type="CDD" id="cd09906">
    <property type="entry name" value="H3TH_YEN1"/>
    <property type="match status" value="1"/>
</dbReference>
<evidence type="ECO:0000313" key="7">
    <source>
        <dbReference type="Proteomes" id="UP001275084"/>
    </source>
</evidence>
<comment type="caution">
    <text evidence="6">The sequence shown here is derived from an EMBL/GenBank/DDBJ whole genome shotgun (WGS) entry which is preliminary data.</text>
</comment>
<evidence type="ECO:0000259" key="5">
    <source>
        <dbReference type="SMART" id="SM00485"/>
    </source>
</evidence>
<reference evidence="6" key="2">
    <citation type="submission" date="2023-06" db="EMBL/GenBank/DDBJ databases">
        <authorList>
            <consortium name="Lawrence Berkeley National Laboratory"/>
            <person name="Haridas S."/>
            <person name="Hensen N."/>
            <person name="Bonometti L."/>
            <person name="Westerberg I."/>
            <person name="Brannstrom I.O."/>
            <person name="Guillou S."/>
            <person name="Cros-Aarteil S."/>
            <person name="Calhoun S."/>
            <person name="Kuo A."/>
            <person name="Mondo S."/>
            <person name="Pangilinan J."/>
            <person name="Riley R."/>
            <person name="Labutti K."/>
            <person name="Andreopoulos B."/>
            <person name="Lipzen A."/>
            <person name="Chen C."/>
            <person name="Yanf M."/>
            <person name="Daum C."/>
            <person name="Ng V."/>
            <person name="Clum A."/>
            <person name="Steindorff A."/>
            <person name="Ohm R."/>
            <person name="Martin F."/>
            <person name="Silar P."/>
            <person name="Natvig D."/>
            <person name="Lalanne C."/>
            <person name="Gautier V."/>
            <person name="Ament-Velasquez S.L."/>
            <person name="Kruys A."/>
            <person name="Hutchinson M.I."/>
            <person name="Powell A.J."/>
            <person name="Barry K."/>
            <person name="Miller A.N."/>
            <person name="Grigoriev I.V."/>
            <person name="Debuchy R."/>
            <person name="Gladieux P."/>
            <person name="Thoren M.H."/>
            <person name="Johannesson H."/>
        </authorList>
    </citation>
    <scope>NUCLEOTIDE SEQUENCE</scope>
    <source>
        <strain evidence="6">CBS 955.72</strain>
    </source>
</reference>
<feature type="region of interest" description="Disordered" evidence="3">
    <location>
        <begin position="693"/>
        <end position="732"/>
    </location>
</feature>